<evidence type="ECO:0000256" key="5">
    <source>
        <dbReference type="ARBA" id="ARBA00022968"/>
    </source>
</evidence>
<keyword evidence="8" id="KW-0333">Golgi apparatus</keyword>
<evidence type="ECO:0000256" key="10">
    <source>
        <dbReference type="ARBA" id="ARBA00023180"/>
    </source>
</evidence>
<keyword evidence="10" id="KW-0325">Glycoprotein</keyword>
<dbReference type="STRING" id="716928.GCA_000261485_03700"/>
<dbReference type="SUPFAM" id="SSF51735">
    <property type="entry name" value="NAD(P)-binding Rossmann-fold domains"/>
    <property type="match status" value="1"/>
</dbReference>
<keyword evidence="11" id="KW-0456">Lyase</keyword>
<name>A0A249PLM0_9HYPH</name>
<dbReference type="Proteomes" id="UP000217211">
    <property type="component" value="Plasmid pSJ05684b"/>
</dbReference>
<dbReference type="eggNOG" id="COG0451">
    <property type="taxonomic scope" value="Bacteria"/>
</dbReference>
<evidence type="ECO:0000313" key="15">
    <source>
        <dbReference type="Proteomes" id="UP000217211"/>
    </source>
</evidence>
<organism evidence="14 15">
    <name type="scientific">Sinorhizobium sojae CCBAU 05684</name>
    <dbReference type="NCBI Taxonomy" id="716928"/>
    <lineage>
        <taxon>Bacteria</taxon>
        <taxon>Pseudomonadati</taxon>
        <taxon>Pseudomonadota</taxon>
        <taxon>Alphaproteobacteria</taxon>
        <taxon>Hyphomicrobiales</taxon>
        <taxon>Rhizobiaceae</taxon>
        <taxon>Sinorhizobium/Ensifer group</taxon>
        <taxon>Sinorhizobium</taxon>
    </lineage>
</organism>
<dbReference type="EMBL" id="CP023068">
    <property type="protein sequence ID" value="ASY66652.1"/>
    <property type="molecule type" value="Genomic_DNA"/>
</dbReference>
<evidence type="ECO:0000256" key="2">
    <source>
        <dbReference type="ARBA" id="ARBA00004323"/>
    </source>
</evidence>
<dbReference type="GO" id="GO:0005737">
    <property type="term" value="C:cytoplasm"/>
    <property type="evidence" value="ECO:0007669"/>
    <property type="project" value="TreeGrafter"/>
</dbReference>
<dbReference type="InterPro" id="IPR044516">
    <property type="entry name" value="UXS-like"/>
</dbReference>
<dbReference type="Gene3D" id="3.40.50.720">
    <property type="entry name" value="NAD(P)-binding Rossmann-like Domain"/>
    <property type="match status" value="1"/>
</dbReference>
<gene>
    <name evidence="14" type="ORF">SJ05684_b56700</name>
</gene>
<keyword evidence="7" id="KW-0520">NAD</keyword>
<dbReference type="AlphaFoldDB" id="A0A249PLM0"/>
<evidence type="ECO:0000313" key="14">
    <source>
        <dbReference type="EMBL" id="ASY66652.1"/>
    </source>
</evidence>
<dbReference type="Pfam" id="PF01370">
    <property type="entry name" value="Epimerase"/>
    <property type="match status" value="1"/>
</dbReference>
<keyword evidence="4" id="KW-0210">Decarboxylase</keyword>
<dbReference type="GO" id="GO:0042732">
    <property type="term" value="P:D-xylose metabolic process"/>
    <property type="evidence" value="ECO:0007669"/>
    <property type="project" value="InterPro"/>
</dbReference>
<evidence type="ECO:0000256" key="9">
    <source>
        <dbReference type="ARBA" id="ARBA00023136"/>
    </source>
</evidence>
<dbReference type="KEGG" id="esj:SJ05684_b56700"/>
<dbReference type="PANTHER" id="PTHR43078">
    <property type="entry name" value="UDP-GLUCURONIC ACID DECARBOXYLASE-RELATED"/>
    <property type="match status" value="1"/>
</dbReference>
<keyword evidence="15" id="KW-1185">Reference proteome</keyword>
<accession>A0A249PLM0</accession>
<keyword evidence="6" id="KW-1133">Transmembrane helix</keyword>
<evidence type="ECO:0000256" key="6">
    <source>
        <dbReference type="ARBA" id="ARBA00022989"/>
    </source>
</evidence>
<comment type="subcellular location">
    <subcellularLocation>
        <location evidence="2">Golgi apparatus membrane</location>
        <topology evidence="2">Single-pass type II membrane protein</topology>
    </subcellularLocation>
    <subcellularLocation>
        <location evidence="12">Golgi apparatus</location>
        <location evidence="12">Golgi stack membrane</location>
    </subcellularLocation>
</comment>
<keyword evidence="3" id="KW-0812">Transmembrane</keyword>
<evidence type="ECO:0000256" key="8">
    <source>
        <dbReference type="ARBA" id="ARBA00023034"/>
    </source>
</evidence>
<dbReference type="InterPro" id="IPR001509">
    <property type="entry name" value="Epimerase_deHydtase"/>
</dbReference>
<sequence>MSYLRKFHARYFKPSSGRKRSSSRDNKSIMVAGGAGFLGSHLCERLLKAGHQVYCVDDFSTGLERNISPLLGFDGFDVIAQDIAEPIDVDVDVDEIYHLARPASPPHYQADPIRAMQTYVTGSLNLLELAARRGARILQVSAADTHDDSQLHARTEGDWSDAAFLGRHSSYEEGKRCAEALFSDFHRLYEVDVRLVRIFNAYGPRMRADESRIVSNFVLKALRGKDITIYGDASKTRSFSFADDLIDGFARIMASPASLPVPIDLCNPMEFSIGDVAEQVIELTGARSNLILRPQATDTPRQQRPDISLAMQEFGWRPKMDLSGGLLQTIGYFDRLLAGSKRVVPEPA</sequence>
<dbReference type="InterPro" id="IPR036291">
    <property type="entry name" value="NAD(P)-bd_dom_sf"/>
</dbReference>
<protein>
    <submittedName>
        <fullName evidence="14">dTDP-glucose 4,6-dehydratase</fullName>
    </submittedName>
</protein>
<evidence type="ECO:0000256" key="11">
    <source>
        <dbReference type="ARBA" id="ARBA00023239"/>
    </source>
</evidence>
<geneLocation type="plasmid" evidence="15">
    <name>psj05684b</name>
</geneLocation>
<keyword evidence="14" id="KW-0614">Plasmid</keyword>
<dbReference type="FunFam" id="3.40.50.720:FF:000065">
    <property type="entry name" value="UDP-glucuronic acid decarboxylase 1"/>
    <property type="match status" value="1"/>
</dbReference>
<keyword evidence="9" id="KW-0472">Membrane</keyword>
<evidence type="ECO:0000256" key="4">
    <source>
        <dbReference type="ARBA" id="ARBA00022793"/>
    </source>
</evidence>
<evidence type="ECO:0000259" key="13">
    <source>
        <dbReference type="Pfam" id="PF01370"/>
    </source>
</evidence>
<evidence type="ECO:0000256" key="1">
    <source>
        <dbReference type="ARBA" id="ARBA00001911"/>
    </source>
</evidence>
<dbReference type="PANTHER" id="PTHR43078:SF6">
    <property type="entry name" value="UDP-GLUCURONIC ACID DECARBOXYLASE 1"/>
    <property type="match status" value="1"/>
</dbReference>
<dbReference type="GO" id="GO:0048040">
    <property type="term" value="F:UDP-glucuronate decarboxylase activity"/>
    <property type="evidence" value="ECO:0007669"/>
    <property type="project" value="TreeGrafter"/>
</dbReference>
<dbReference type="GO" id="GO:0070403">
    <property type="term" value="F:NAD+ binding"/>
    <property type="evidence" value="ECO:0007669"/>
    <property type="project" value="InterPro"/>
</dbReference>
<evidence type="ECO:0000256" key="12">
    <source>
        <dbReference type="ARBA" id="ARBA00037859"/>
    </source>
</evidence>
<feature type="domain" description="NAD-dependent epimerase/dehydratase" evidence="13">
    <location>
        <begin position="29"/>
        <end position="260"/>
    </location>
</feature>
<proteinExistence type="predicted"/>
<keyword evidence="5" id="KW-0735">Signal-anchor</keyword>
<evidence type="ECO:0000256" key="3">
    <source>
        <dbReference type="ARBA" id="ARBA00022692"/>
    </source>
</evidence>
<comment type="cofactor">
    <cofactor evidence="1">
        <name>NAD(+)</name>
        <dbReference type="ChEBI" id="CHEBI:57540"/>
    </cofactor>
</comment>
<reference evidence="14 15" key="1">
    <citation type="submission" date="2017-08" db="EMBL/GenBank/DDBJ databases">
        <title>Multipartite genome sequences of Sinorhizobium species nodulating soybeans.</title>
        <authorList>
            <person name="Tian C.F."/>
        </authorList>
    </citation>
    <scope>NUCLEOTIDE SEQUENCE [LARGE SCALE GENOMIC DNA]</scope>
    <source>
        <strain evidence="14 15">CCBAU 05684</strain>
        <plasmid evidence="15">psj05684b</plasmid>
    </source>
</reference>
<evidence type="ECO:0000256" key="7">
    <source>
        <dbReference type="ARBA" id="ARBA00023027"/>
    </source>
</evidence>